<feature type="chain" id="PRO_5017021464" evidence="5">
    <location>
        <begin position="33"/>
        <end position="176"/>
    </location>
</feature>
<dbReference type="PROSITE" id="PS51935">
    <property type="entry name" value="NLPC_P60"/>
    <property type="match status" value="1"/>
</dbReference>
<dbReference type="InterPro" id="IPR051202">
    <property type="entry name" value="Peptidase_C40"/>
</dbReference>
<evidence type="ECO:0000256" key="1">
    <source>
        <dbReference type="ARBA" id="ARBA00007074"/>
    </source>
</evidence>
<dbReference type="SUPFAM" id="SSF54001">
    <property type="entry name" value="Cysteine proteinases"/>
    <property type="match status" value="1"/>
</dbReference>
<dbReference type="InterPro" id="IPR000064">
    <property type="entry name" value="NLP_P60_dom"/>
</dbReference>
<dbReference type="PANTHER" id="PTHR47053:SF1">
    <property type="entry name" value="MUREIN DD-ENDOPEPTIDASE MEPH-RELATED"/>
    <property type="match status" value="1"/>
</dbReference>
<comment type="similarity">
    <text evidence="1">Belongs to the peptidase C40 family.</text>
</comment>
<keyword evidence="2" id="KW-0645">Protease</keyword>
<dbReference type="Pfam" id="PF00877">
    <property type="entry name" value="NLPC_P60"/>
    <property type="match status" value="1"/>
</dbReference>
<keyword evidence="8" id="KW-1185">Reference proteome</keyword>
<reference evidence="8" key="1">
    <citation type="submission" date="2018-07" db="EMBL/GenBank/DDBJ databases">
        <authorList>
            <person name="Kim H."/>
        </authorList>
    </citation>
    <scope>NUCLEOTIDE SEQUENCE [LARGE SCALE GENOMIC DNA]</scope>
    <source>
        <strain evidence="8">F02</strain>
    </source>
</reference>
<keyword evidence="4" id="KW-0788">Thiol protease</keyword>
<sequence length="176" mass="18810">MFFKLNLKRTLRAIVTLATGASLTFGSVAAFADDSFSERLIGRAMDLVGVKYRFGGTSPTTGLDCSGYVQYVFQNAVGVTLPRVAAAQSQVGERVASQSDMRPGDLVFFNTRGFAASHVGIYVGNNTFIHSPHTGASVRFDSMNNSYWSARFNGARRVSASSSRANAFGSNAPLGM</sequence>
<evidence type="ECO:0000256" key="4">
    <source>
        <dbReference type="ARBA" id="ARBA00022807"/>
    </source>
</evidence>
<dbReference type="EC" id="3.4.-.-" evidence="7"/>
<dbReference type="OrthoDB" id="9807055at2"/>
<dbReference type="KEGG" id="hyf:DTO96_101077"/>
<dbReference type="EMBL" id="CP031124">
    <property type="protein sequence ID" value="AXF85347.1"/>
    <property type="molecule type" value="Genomic_DNA"/>
</dbReference>
<accession>A0A345DAF9</accession>
<dbReference type="PANTHER" id="PTHR47053">
    <property type="entry name" value="MUREIN DD-ENDOPEPTIDASE MEPH-RELATED"/>
    <property type="match status" value="1"/>
</dbReference>
<dbReference type="InterPro" id="IPR038765">
    <property type="entry name" value="Papain-like_cys_pep_sf"/>
</dbReference>
<keyword evidence="3 7" id="KW-0378">Hydrolase</keyword>
<evidence type="ECO:0000256" key="5">
    <source>
        <dbReference type="SAM" id="SignalP"/>
    </source>
</evidence>
<evidence type="ECO:0000259" key="6">
    <source>
        <dbReference type="PROSITE" id="PS51935"/>
    </source>
</evidence>
<organism evidence="7 8">
    <name type="scientific">Ephemeroptericola cinctiostellae</name>
    <dbReference type="NCBI Taxonomy" id="2268024"/>
    <lineage>
        <taxon>Bacteria</taxon>
        <taxon>Pseudomonadati</taxon>
        <taxon>Pseudomonadota</taxon>
        <taxon>Betaproteobacteria</taxon>
        <taxon>Burkholderiales</taxon>
        <taxon>Burkholderiaceae</taxon>
        <taxon>Ephemeroptericola</taxon>
    </lineage>
</organism>
<evidence type="ECO:0000256" key="3">
    <source>
        <dbReference type="ARBA" id="ARBA00022801"/>
    </source>
</evidence>
<proteinExistence type="inferred from homology"/>
<keyword evidence="5" id="KW-0732">Signal</keyword>
<gene>
    <name evidence="7" type="primary">mepH</name>
    <name evidence="7" type="ORF">DTO96_101077</name>
</gene>
<dbReference type="AlphaFoldDB" id="A0A345DAF9"/>
<dbReference type="GO" id="GO:0008234">
    <property type="term" value="F:cysteine-type peptidase activity"/>
    <property type="evidence" value="ECO:0007669"/>
    <property type="project" value="UniProtKB-KW"/>
</dbReference>
<name>A0A345DAF9_9BURK</name>
<dbReference type="Proteomes" id="UP000252182">
    <property type="component" value="Chromosome"/>
</dbReference>
<dbReference type="RefSeq" id="WP_114562554.1">
    <property type="nucleotide sequence ID" value="NZ_CP031124.1"/>
</dbReference>
<evidence type="ECO:0000256" key="2">
    <source>
        <dbReference type="ARBA" id="ARBA00022670"/>
    </source>
</evidence>
<evidence type="ECO:0000313" key="7">
    <source>
        <dbReference type="EMBL" id="AXF85347.1"/>
    </source>
</evidence>
<dbReference type="GO" id="GO:0006508">
    <property type="term" value="P:proteolysis"/>
    <property type="evidence" value="ECO:0007669"/>
    <property type="project" value="UniProtKB-KW"/>
</dbReference>
<dbReference type="Gene3D" id="3.90.1720.10">
    <property type="entry name" value="endopeptidase domain like (from Nostoc punctiforme)"/>
    <property type="match status" value="1"/>
</dbReference>
<feature type="signal peptide" evidence="5">
    <location>
        <begin position="1"/>
        <end position="32"/>
    </location>
</feature>
<feature type="domain" description="NlpC/P60" evidence="6">
    <location>
        <begin position="34"/>
        <end position="159"/>
    </location>
</feature>
<protein>
    <submittedName>
        <fullName evidence="7">Murein DD-endopeptidase MepH</fullName>
        <ecNumber evidence="7">3.4.-.-</ecNumber>
    </submittedName>
</protein>
<evidence type="ECO:0000313" key="8">
    <source>
        <dbReference type="Proteomes" id="UP000252182"/>
    </source>
</evidence>